<dbReference type="GO" id="GO:0005737">
    <property type="term" value="C:cytoplasm"/>
    <property type="evidence" value="ECO:0007669"/>
    <property type="project" value="UniProtKB-SubCell"/>
</dbReference>
<evidence type="ECO:0000313" key="16">
    <source>
        <dbReference type="Proteomes" id="UP000248168"/>
    </source>
</evidence>
<dbReference type="InterPro" id="IPR036397">
    <property type="entry name" value="RNaseH_sf"/>
</dbReference>
<evidence type="ECO:0000256" key="10">
    <source>
        <dbReference type="ARBA" id="ARBA00022801"/>
    </source>
</evidence>
<dbReference type="Gene3D" id="3.30.420.10">
    <property type="entry name" value="Ribonuclease H-like superfamily/Ribonuclease H"/>
    <property type="match status" value="1"/>
</dbReference>
<dbReference type="CDD" id="cd06590">
    <property type="entry name" value="RNase_HII_bacteria_HIII_like"/>
    <property type="match status" value="1"/>
</dbReference>
<dbReference type="GO" id="GO:0046872">
    <property type="term" value="F:metal ion binding"/>
    <property type="evidence" value="ECO:0007669"/>
    <property type="project" value="UniProtKB-KW"/>
</dbReference>
<name>A0A330L2H8_9BACT</name>
<gene>
    <name evidence="15" type="primary">rnhC</name>
    <name evidence="15" type="ORF">NITLEN_10505</name>
</gene>
<keyword evidence="10 12" id="KW-0378">Hydrolase</keyword>
<evidence type="ECO:0000256" key="11">
    <source>
        <dbReference type="ARBA" id="ARBA00022842"/>
    </source>
</evidence>
<dbReference type="GO" id="GO:0043137">
    <property type="term" value="P:DNA replication, removal of RNA primer"/>
    <property type="evidence" value="ECO:0007669"/>
    <property type="project" value="TreeGrafter"/>
</dbReference>
<organism evidence="15 16">
    <name type="scientific">Nitrospira lenta</name>
    <dbReference type="NCBI Taxonomy" id="1436998"/>
    <lineage>
        <taxon>Bacteria</taxon>
        <taxon>Pseudomonadati</taxon>
        <taxon>Nitrospirota</taxon>
        <taxon>Nitrospiria</taxon>
        <taxon>Nitrospirales</taxon>
        <taxon>Nitrospiraceae</taxon>
        <taxon>Nitrospira</taxon>
    </lineage>
</organism>
<evidence type="ECO:0000256" key="6">
    <source>
        <dbReference type="ARBA" id="ARBA00022490"/>
    </source>
</evidence>
<dbReference type="EC" id="3.1.26.4" evidence="13"/>
<dbReference type="NCBIfam" id="TIGR00716">
    <property type="entry name" value="rnhC"/>
    <property type="match status" value="1"/>
</dbReference>
<evidence type="ECO:0000256" key="8">
    <source>
        <dbReference type="ARBA" id="ARBA00022723"/>
    </source>
</evidence>
<dbReference type="AlphaFoldDB" id="A0A330L2H8"/>
<proteinExistence type="inferred from homology"/>
<keyword evidence="11" id="KW-0460">Magnesium</keyword>
<comment type="cofactor">
    <cofactor evidence="12">
        <name>Mn(2+)</name>
        <dbReference type="ChEBI" id="CHEBI:29035"/>
    </cofactor>
    <cofactor evidence="12">
        <name>Mg(2+)</name>
        <dbReference type="ChEBI" id="CHEBI:18420"/>
    </cofactor>
    <text evidence="12">Manganese or magnesium. Binds 1 divalent metal ion per monomer in the absence of substrate. May bind a second metal ion after substrate binding.</text>
</comment>
<dbReference type="InterPro" id="IPR001352">
    <property type="entry name" value="RNase_HII/HIII"/>
</dbReference>
<feature type="binding site" evidence="12">
    <location>
        <position position="15"/>
    </location>
    <ligand>
        <name>a divalent metal cation</name>
        <dbReference type="ChEBI" id="CHEBI:60240"/>
    </ligand>
</feature>
<dbReference type="InterPro" id="IPR004641">
    <property type="entry name" value="RNase_HIII"/>
</dbReference>
<dbReference type="Proteomes" id="UP000248168">
    <property type="component" value="Unassembled WGS sequence"/>
</dbReference>
<evidence type="ECO:0000256" key="7">
    <source>
        <dbReference type="ARBA" id="ARBA00022722"/>
    </source>
</evidence>
<evidence type="ECO:0000256" key="3">
    <source>
        <dbReference type="ARBA" id="ARBA00004065"/>
    </source>
</evidence>
<dbReference type="PANTHER" id="PTHR10954:SF23">
    <property type="entry name" value="RIBONUCLEASE"/>
    <property type="match status" value="1"/>
</dbReference>
<keyword evidence="16" id="KW-1185">Reference proteome</keyword>
<keyword evidence="9 12" id="KW-0255">Endonuclease</keyword>
<keyword evidence="7 12" id="KW-0540">Nuclease</keyword>
<dbReference type="InterPro" id="IPR012337">
    <property type="entry name" value="RNaseH-like_sf"/>
</dbReference>
<comment type="cofactor">
    <cofactor evidence="2">
        <name>Mg(2+)</name>
        <dbReference type="ChEBI" id="CHEBI:18420"/>
    </cofactor>
</comment>
<dbReference type="EMBL" id="OUNR01000001">
    <property type="protein sequence ID" value="SPP63419.1"/>
    <property type="molecule type" value="Genomic_DNA"/>
</dbReference>
<sequence>MAATHTSVERIGLDESGKGDYFGPLVVAAVFVDAVTQSELALMRVRDSKKISDGRILEMAPDIKTICPHSIVAIGPQKYNELYAKIKNLNRLLAWGHARALENLLDKVPCGRAIADQFGDERLILDALQAKGRMIVLEQRPKAESDMAVAAASILARAEFLIRLTRLSDEVGTTLPKGASSTVELAARMVMKKHGQERLEHVAKLHFKTTQTILAGLT</sequence>
<comment type="subcellular location">
    <subcellularLocation>
        <location evidence="4">Cytoplasm</location>
    </subcellularLocation>
</comment>
<comment type="similarity">
    <text evidence="5">Belongs to the RNase HII family. RnhC subfamily.</text>
</comment>
<dbReference type="PANTHER" id="PTHR10954">
    <property type="entry name" value="RIBONUCLEASE H2 SUBUNIT A"/>
    <property type="match status" value="1"/>
</dbReference>
<protein>
    <recommendedName>
        <fullName evidence="13">Ribonuclease</fullName>
        <ecNumber evidence="13">3.1.26.4</ecNumber>
    </recommendedName>
</protein>
<feature type="binding site" evidence="12">
    <location>
        <position position="14"/>
    </location>
    <ligand>
        <name>a divalent metal cation</name>
        <dbReference type="ChEBI" id="CHEBI:60240"/>
    </ligand>
</feature>
<comment type="catalytic activity">
    <reaction evidence="1 12 13">
        <text>Endonucleolytic cleavage to 5'-phosphomonoester.</text>
        <dbReference type="EC" id="3.1.26.4"/>
    </reaction>
</comment>
<dbReference type="SUPFAM" id="SSF53098">
    <property type="entry name" value="Ribonuclease H-like"/>
    <property type="match status" value="1"/>
</dbReference>
<dbReference type="GO" id="GO:0004523">
    <property type="term" value="F:RNA-DNA hybrid ribonuclease activity"/>
    <property type="evidence" value="ECO:0007669"/>
    <property type="project" value="UniProtKB-UniRule"/>
</dbReference>
<accession>A0A330L2H8</accession>
<evidence type="ECO:0000313" key="15">
    <source>
        <dbReference type="EMBL" id="SPP63419.1"/>
    </source>
</evidence>
<dbReference type="GO" id="GO:0006298">
    <property type="term" value="P:mismatch repair"/>
    <property type="evidence" value="ECO:0007669"/>
    <property type="project" value="TreeGrafter"/>
</dbReference>
<evidence type="ECO:0000256" key="12">
    <source>
        <dbReference type="PROSITE-ProRule" id="PRU01319"/>
    </source>
</evidence>
<dbReference type="Pfam" id="PF01351">
    <property type="entry name" value="RNase_HII"/>
    <property type="match status" value="1"/>
</dbReference>
<keyword evidence="8 12" id="KW-0479">Metal-binding</keyword>
<evidence type="ECO:0000256" key="1">
    <source>
        <dbReference type="ARBA" id="ARBA00000077"/>
    </source>
</evidence>
<evidence type="ECO:0000256" key="13">
    <source>
        <dbReference type="RuleBase" id="RU003515"/>
    </source>
</evidence>
<evidence type="ECO:0000256" key="5">
    <source>
        <dbReference type="ARBA" id="ARBA00008378"/>
    </source>
</evidence>
<keyword evidence="6" id="KW-0963">Cytoplasm</keyword>
<dbReference type="InParanoid" id="A0A330L2H8"/>
<evidence type="ECO:0000256" key="9">
    <source>
        <dbReference type="ARBA" id="ARBA00022759"/>
    </source>
</evidence>
<dbReference type="PROSITE" id="PS51975">
    <property type="entry name" value="RNASE_H_2"/>
    <property type="match status" value="1"/>
</dbReference>
<feature type="domain" description="RNase H type-2" evidence="14">
    <location>
        <begin position="8"/>
        <end position="218"/>
    </location>
</feature>
<dbReference type="OrthoDB" id="9777935at2"/>
<comment type="function">
    <text evidence="3 13">Endonuclease that specifically degrades the RNA of RNA-DNA hybrids.</text>
</comment>
<dbReference type="GO" id="GO:0003723">
    <property type="term" value="F:RNA binding"/>
    <property type="evidence" value="ECO:0007669"/>
    <property type="project" value="UniProtKB-UniRule"/>
</dbReference>
<dbReference type="RefSeq" id="WP_121987952.1">
    <property type="nucleotide sequence ID" value="NZ_OUNR01000001.1"/>
</dbReference>
<feature type="binding site" evidence="12">
    <location>
        <position position="116"/>
    </location>
    <ligand>
        <name>a divalent metal cation</name>
        <dbReference type="ChEBI" id="CHEBI:60240"/>
    </ligand>
</feature>
<dbReference type="InterPro" id="IPR024567">
    <property type="entry name" value="RNase_HII/HIII_dom"/>
</dbReference>
<dbReference type="GO" id="GO:0032299">
    <property type="term" value="C:ribonuclease H2 complex"/>
    <property type="evidence" value="ECO:0007669"/>
    <property type="project" value="TreeGrafter"/>
</dbReference>
<reference evidence="16" key="1">
    <citation type="submission" date="2018-04" db="EMBL/GenBank/DDBJ databases">
        <authorList>
            <person name="Lucker S."/>
            <person name="Sakoula D."/>
        </authorList>
    </citation>
    <scope>NUCLEOTIDE SEQUENCE [LARGE SCALE GENOMIC DNA]</scope>
</reference>
<evidence type="ECO:0000256" key="2">
    <source>
        <dbReference type="ARBA" id="ARBA00001946"/>
    </source>
</evidence>
<evidence type="ECO:0000256" key="4">
    <source>
        <dbReference type="ARBA" id="ARBA00004496"/>
    </source>
</evidence>
<evidence type="ECO:0000259" key="14">
    <source>
        <dbReference type="PROSITE" id="PS51975"/>
    </source>
</evidence>